<feature type="transmembrane region" description="Helical" evidence="1">
    <location>
        <begin position="85"/>
        <end position="105"/>
    </location>
</feature>
<dbReference type="AlphaFoldDB" id="A0AA36M235"/>
<feature type="transmembrane region" description="Helical" evidence="1">
    <location>
        <begin position="217"/>
        <end position="235"/>
    </location>
</feature>
<protein>
    <submittedName>
        <fullName evidence="2">Uncharacterized protein</fullName>
    </submittedName>
</protein>
<dbReference type="Proteomes" id="UP001176961">
    <property type="component" value="Unassembled WGS sequence"/>
</dbReference>
<keyword evidence="3" id="KW-1185">Reference proteome</keyword>
<gene>
    <name evidence="2" type="ORF">CYNAS_LOCUS8147</name>
</gene>
<dbReference type="Gene3D" id="1.20.1070.10">
    <property type="entry name" value="Rhodopsin 7-helix transmembrane proteins"/>
    <property type="match status" value="1"/>
</dbReference>
<dbReference type="SUPFAM" id="SSF81321">
    <property type="entry name" value="Family A G protein-coupled receptor-like"/>
    <property type="match status" value="1"/>
</dbReference>
<dbReference type="EMBL" id="CATQJL010000112">
    <property type="protein sequence ID" value="CAJ0596164.1"/>
    <property type="molecule type" value="Genomic_DNA"/>
</dbReference>
<accession>A0AA36M235</accession>
<name>A0AA36M235_CYLNA</name>
<feature type="transmembrane region" description="Helical" evidence="1">
    <location>
        <begin position="49"/>
        <end position="73"/>
    </location>
</feature>
<proteinExistence type="predicted"/>
<keyword evidence="1" id="KW-0812">Transmembrane</keyword>
<dbReference type="PANTHER" id="PTHR23021:SF82">
    <property type="entry name" value="G PROTEIN-COUPLED RECEPTOR"/>
    <property type="match status" value="1"/>
</dbReference>
<feature type="transmembrane region" description="Helical" evidence="1">
    <location>
        <begin position="126"/>
        <end position="154"/>
    </location>
</feature>
<organism evidence="2 3">
    <name type="scientific">Cylicocyclus nassatus</name>
    <name type="common">Nematode worm</name>
    <dbReference type="NCBI Taxonomy" id="53992"/>
    <lineage>
        <taxon>Eukaryota</taxon>
        <taxon>Metazoa</taxon>
        <taxon>Ecdysozoa</taxon>
        <taxon>Nematoda</taxon>
        <taxon>Chromadorea</taxon>
        <taxon>Rhabditida</taxon>
        <taxon>Rhabditina</taxon>
        <taxon>Rhabditomorpha</taxon>
        <taxon>Strongyloidea</taxon>
        <taxon>Strongylidae</taxon>
        <taxon>Cylicocyclus</taxon>
    </lineage>
</organism>
<keyword evidence="1" id="KW-1133">Transmembrane helix</keyword>
<reference evidence="2" key="1">
    <citation type="submission" date="2023-07" db="EMBL/GenBank/DDBJ databases">
        <authorList>
            <consortium name="CYATHOMIX"/>
        </authorList>
    </citation>
    <scope>NUCLEOTIDE SEQUENCE</scope>
    <source>
        <strain evidence="2">N/A</strain>
    </source>
</reference>
<dbReference type="PROSITE" id="PS51257">
    <property type="entry name" value="PROKAR_LIPOPROTEIN"/>
    <property type="match status" value="1"/>
</dbReference>
<feature type="transmembrane region" description="Helical" evidence="1">
    <location>
        <begin position="177"/>
        <end position="196"/>
    </location>
</feature>
<evidence type="ECO:0000313" key="3">
    <source>
        <dbReference type="Proteomes" id="UP001176961"/>
    </source>
</evidence>
<evidence type="ECO:0000256" key="1">
    <source>
        <dbReference type="SAM" id="Phobius"/>
    </source>
</evidence>
<sequence>MDEERTPLSDIIVGCSLMAISAACGIAYSIILTTIWKDGELMKMISYKFMFVLGIFDVIQCFPHFMTGIFTVYRQSYSPGLAKAMGVLATPAYVAYTVLTVFLAFSRFVQLYSSRLDEMLFGGSALRVWIAIALAAWFLFALALASPWASIIYLPDYYSWDYDYDLRFSLYVQKTEMVIELSTILISAVFYLLVIIALYRTRKRFATQSNAKAEIKILIQALVITVYCTVLNFLWHNYQLVLPSNLWSYTALNFMWVANAGVYPLIYFIVNRAIRDRIAVRKSAIPTVSIFTRVVKSGHRSSTNLVEVTPPKCKIIRTHFNGETHIGSTVKSNRKVKFVS</sequence>
<dbReference type="PANTHER" id="PTHR23021">
    <property type="entry name" value="SERPENTINE RECEPTOR, CLASS T"/>
    <property type="match status" value="1"/>
</dbReference>
<feature type="transmembrane region" description="Helical" evidence="1">
    <location>
        <begin position="12"/>
        <end position="37"/>
    </location>
</feature>
<comment type="caution">
    <text evidence="2">The sequence shown here is derived from an EMBL/GenBank/DDBJ whole genome shotgun (WGS) entry which is preliminary data.</text>
</comment>
<keyword evidence="1" id="KW-0472">Membrane</keyword>
<feature type="transmembrane region" description="Helical" evidence="1">
    <location>
        <begin position="247"/>
        <end position="270"/>
    </location>
</feature>
<dbReference type="Pfam" id="PF10321">
    <property type="entry name" value="7TM_GPCR_Srt"/>
    <property type="match status" value="1"/>
</dbReference>
<dbReference type="InterPro" id="IPR019425">
    <property type="entry name" value="7TM_GPCR_serpentine_rcpt_Srt"/>
</dbReference>
<evidence type="ECO:0000313" key="2">
    <source>
        <dbReference type="EMBL" id="CAJ0596164.1"/>
    </source>
</evidence>